<dbReference type="RefSeq" id="WP_358291273.1">
    <property type="nucleotide sequence ID" value="NZ_JBEYGJ010000048.1"/>
</dbReference>
<gene>
    <name evidence="1" type="ORF">ACFYM3_37380</name>
</gene>
<dbReference type="Proteomes" id="UP001601288">
    <property type="component" value="Unassembled WGS sequence"/>
</dbReference>
<keyword evidence="2" id="KW-1185">Reference proteome</keyword>
<evidence type="ECO:0000313" key="1">
    <source>
        <dbReference type="EMBL" id="MFE9230153.1"/>
    </source>
</evidence>
<name>A0ABW6LP22_9ACTN</name>
<sequence>MAATALVTALPLALGALCGGSLLVTAPALVAGLTALVFLPDLCRERPPARHARARSAARTLTGRRSVDLTRVASVRLWTAFSPGGVQQRVFLVRDVHGVRLGITSAAGRRALRTALAGQRGRRARLSPAARACLGDGPGRWLVRHTVTMFLSQVAAVCGYLIGFLEVSGPA</sequence>
<dbReference type="EMBL" id="JBIAFP010000031">
    <property type="protein sequence ID" value="MFE9230153.1"/>
    <property type="molecule type" value="Genomic_DNA"/>
</dbReference>
<evidence type="ECO:0000313" key="2">
    <source>
        <dbReference type="Proteomes" id="UP001601288"/>
    </source>
</evidence>
<comment type="caution">
    <text evidence="1">The sequence shown here is derived from an EMBL/GenBank/DDBJ whole genome shotgun (WGS) entry which is preliminary data.</text>
</comment>
<proteinExistence type="predicted"/>
<reference evidence="1 2" key="1">
    <citation type="submission" date="2024-10" db="EMBL/GenBank/DDBJ databases">
        <title>The Natural Products Discovery Center: Release of the First 8490 Sequenced Strains for Exploring Actinobacteria Biosynthetic Diversity.</title>
        <authorList>
            <person name="Kalkreuter E."/>
            <person name="Kautsar S.A."/>
            <person name="Yang D."/>
            <person name="Bader C.D."/>
            <person name="Teijaro C.N."/>
            <person name="Fluegel L."/>
            <person name="Davis C.M."/>
            <person name="Simpson J.R."/>
            <person name="Lauterbach L."/>
            <person name="Steele A.D."/>
            <person name="Gui C."/>
            <person name="Meng S."/>
            <person name="Li G."/>
            <person name="Viehrig K."/>
            <person name="Ye F."/>
            <person name="Su P."/>
            <person name="Kiefer A.F."/>
            <person name="Nichols A."/>
            <person name="Cepeda A.J."/>
            <person name="Yan W."/>
            <person name="Fan B."/>
            <person name="Jiang Y."/>
            <person name="Adhikari A."/>
            <person name="Zheng C.-J."/>
            <person name="Schuster L."/>
            <person name="Cowan T.M."/>
            <person name="Smanski M.J."/>
            <person name="Chevrette M.G."/>
            <person name="De Carvalho L.P.S."/>
            <person name="Shen B."/>
        </authorList>
    </citation>
    <scope>NUCLEOTIDE SEQUENCE [LARGE SCALE GENOMIC DNA]</scope>
    <source>
        <strain evidence="1 2">NPDC007066</strain>
    </source>
</reference>
<protein>
    <recommendedName>
        <fullName evidence="3">PH domain-containing protein</fullName>
    </recommendedName>
</protein>
<organism evidence="1 2">
    <name type="scientific">Streptomyces massasporeus</name>
    <dbReference type="NCBI Taxonomy" id="67324"/>
    <lineage>
        <taxon>Bacteria</taxon>
        <taxon>Bacillati</taxon>
        <taxon>Actinomycetota</taxon>
        <taxon>Actinomycetes</taxon>
        <taxon>Kitasatosporales</taxon>
        <taxon>Streptomycetaceae</taxon>
        <taxon>Streptomyces</taxon>
    </lineage>
</organism>
<evidence type="ECO:0008006" key="3">
    <source>
        <dbReference type="Google" id="ProtNLM"/>
    </source>
</evidence>
<accession>A0ABW6LP22</accession>